<organism evidence="1 2">
    <name type="scientific">Panagrolaimus sp. PS1159</name>
    <dbReference type="NCBI Taxonomy" id="55785"/>
    <lineage>
        <taxon>Eukaryota</taxon>
        <taxon>Metazoa</taxon>
        <taxon>Ecdysozoa</taxon>
        <taxon>Nematoda</taxon>
        <taxon>Chromadorea</taxon>
        <taxon>Rhabditida</taxon>
        <taxon>Tylenchina</taxon>
        <taxon>Panagrolaimomorpha</taxon>
        <taxon>Panagrolaimoidea</taxon>
        <taxon>Panagrolaimidae</taxon>
        <taxon>Panagrolaimus</taxon>
    </lineage>
</organism>
<sequence>MEYKVRIQPILDEMVEKMENMKLTNDELNEALTNLTKEKEQLSQENERMAECITSMQMQIDALSGPKVDLKEHEQLLKKKSEMEQEIAVLRRTLSSRGEEDRRKGKDLECMRDSAKALSEKNKELQKELESKHDAEAESIAIKQAASKIEKENELLKAEVARLKKQFINAESRADENAHLLSKGVVSKIQFIDGIQRQSGPTNVVHSTPLLSARRRTPSVPRNESIISKKPSSFRSSSTTRTLSSASDDHLRRKRGVMLDFSEPPNRRLLDFKVAKLSENNQRRQINHLKSHYDPETGAYDQSHGESPKSASKLNTPSKENRMLDGILRRK</sequence>
<name>A0AC35F433_9BILA</name>
<accession>A0AC35F433</accession>
<evidence type="ECO:0000313" key="2">
    <source>
        <dbReference type="WBParaSite" id="PS1159_v2.g13422.t1"/>
    </source>
</evidence>
<dbReference type="WBParaSite" id="PS1159_v2.g13422.t1">
    <property type="protein sequence ID" value="PS1159_v2.g13422.t1"/>
    <property type="gene ID" value="PS1159_v2.g13422"/>
</dbReference>
<protein>
    <submittedName>
        <fullName evidence="2">Uncharacterized protein</fullName>
    </submittedName>
</protein>
<dbReference type="Proteomes" id="UP000887580">
    <property type="component" value="Unplaced"/>
</dbReference>
<evidence type="ECO:0000313" key="1">
    <source>
        <dbReference type="Proteomes" id="UP000887580"/>
    </source>
</evidence>
<reference evidence="2" key="1">
    <citation type="submission" date="2022-11" db="UniProtKB">
        <authorList>
            <consortium name="WormBaseParasite"/>
        </authorList>
    </citation>
    <scope>IDENTIFICATION</scope>
</reference>
<proteinExistence type="predicted"/>